<name>A0ACC1LHT3_9FUNG</name>
<protein>
    <submittedName>
        <fullName evidence="1">Uncharacterized protein</fullName>
    </submittedName>
</protein>
<evidence type="ECO:0000313" key="2">
    <source>
        <dbReference type="Proteomes" id="UP001140087"/>
    </source>
</evidence>
<dbReference type="EMBL" id="JANBUN010000001">
    <property type="protein sequence ID" value="KAJ2808438.1"/>
    <property type="molecule type" value="Genomic_DNA"/>
</dbReference>
<evidence type="ECO:0000313" key="1">
    <source>
        <dbReference type="EMBL" id="KAJ2808438.1"/>
    </source>
</evidence>
<accession>A0ACC1LHT3</accession>
<dbReference type="Proteomes" id="UP001140087">
    <property type="component" value="Unassembled WGS sequence"/>
</dbReference>
<reference evidence="1" key="1">
    <citation type="submission" date="2022-07" db="EMBL/GenBank/DDBJ databases">
        <title>Phylogenomic reconstructions and comparative analyses of Kickxellomycotina fungi.</title>
        <authorList>
            <person name="Reynolds N.K."/>
            <person name="Stajich J.E."/>
            <person name="Barry K."/>
            <person name="Grigoriev I.V."/>
            <person name="Crous P."/>
            <person name="Smith M.E."/>
        </authorList>
    </citation>
    <scope>NUCLEOTIDE SEQUENCE</scope>
    <source>
        <strain evidence="1">BCRC 34780</strain>
    </source>
</reference>
<sequence length="294" mass="32098">MLCLQALRRLRYRCPRRCAQVRPTHADAHAELGTGAHSTLAEIKAQYYRICRQLHPDAGAAGQAQVPSLLRGVSQAQWQAMDGGERQAAVRERFLAARDAYEALADPALRSRHHATRQRAAPRAGDPWAAERPRAGPPPTAAEERRERAAVWALLGLLGVAAVVAGAQQQLAHERRMQRLQAEDLLSTRLLDAARERALEKCREVPPAAMGEFEARWLRTAQARAAGADAGSQGELHRLWPHGAGLGLLAVLRDSQLCGVDSRRQVAADPALVQARPAARRALARDPVVARYLA</sequence>
<comment type="caution">
    <text evidence="1">The sequence shown here is derived from an EMBL/GenBank/DDBJ whole genome shotgun (WGS) entry which is preliminary data.</text>
</comment>
<keyword evidence="2" id="KW-1185">Reference proteome</keyword>
<gene>
    <name evidence="1" type="ORF">H4R21_000027</name>
</gene>
<proteinExistence type="predicted"/>
<organism evidence="1 2">
    <name type="scientific">Coemansia helicoidea</name>
    <dbReference type="NCBI Taxonomy" id="1286919"/>
    <lineage>
        <taxon>Eukaryota</taxon>
        <taxon>Fungi</taxon>
        <taxon>Fungi incertae sedis</taxon>
        <taxon>Zoopagomycota</taxon>
        <taxon>Kickxellomycotina</taxon>
        <taxon>Kickxellomycetes</taxon>
        <taxon>Kickxellales</taxon>
        <taxon>Kickxellaceae</taxon>
        <taxon>Coemansia</taxon>
    </lineage>
</organism>